<organism evidence="1">
    <name type="scientific">Wood mouse herpesvirus</name>
    <dbReference type="NCBI Taxonomy" id="432370"/>
    <lineage>
        <taxon>Viruses</taxon>
        <taxon>Duplodnaviria</taxon>
        <taxon>Heunggongvirae</taxon>
        <taxon>Peploviricota</taxon>
        <taxon>Herviviricetes</taxon>
        <taxon>Herpesvirales</taxon>
        <taxon>Orthoherpesviridae</taxon>
        <taxon>Gammaherpesvirinae</taxon>
        <taxon>Rhadinovirus</taxon>
        <taxon>Rhadinovirus muridgamma7</taxon>
        <taxon>Murid gammaherpesvirus 7</taxon>
    </lineage>
</organism>
<evidence type="ECO:0000313" key="2">
    <source>
        <dbReference type="EMBL" id="ACY41107.1"/>
    </source>
</evidence>
<gene>
    <name evidence="2" type="primary">ORF34</name>
</gene>
<reference evidence="1" key="1">
    <citation type="submission" date="2007-03" db="EMBL/GenBank/DDBJ databases">
        <title>Sequence characterization of a virus closely related to Murine gammaherpesvirus 68.</title>
        <authorList>
            <person name="Milligan S."/>
            <person name="Cunningham C."/>
            <person name="Efstathiou S."/>
            <person name="Chastel O."/>
            <person name="Davison A.J."/>
        </authorList>
    </citation>
    <scope>NUCLEOTIDE SEQUENCE</scope>
    <source>
        <strain evidence="1">Brest/An711</strain>
    </source>
</reference>
<evidence type="ECO:0000313" key="1">
    <source>
        <dbReference type="EMBL" id="ABO48414.1"/>
    </source>
</evidence>
<dbReference type="Proteomes" id="UP000158501">
    <property type="component" value="Segment"/>
</dbReference>
<dbReference type="Pfam" id="PF03038">
    <property type="entry name" value="Herpes_UL95"/>
    <property type="match status" value="1"/>
</dbReference>
<reference evidence="1 3" key="2">
    <citation type="journal article" date="2010" name="J. Gen. Virol.">
        <title>Characterization of a novel wood mouse virus related to murid herpesvirus 4.</title>
        <authorList>
            <person name="Hughes D.J."/>
            <person name="Kipar A."/>
            <person name="Milligan S.G."/>
            <person name="Cunningham C."/>
            <person name="Sanders M."/>
            <person name="Quail M.A."/>
            <person name="Rajandream M.A."/>
            <person name="Efstathiou S."/>
            <person name="Bowden R.J."/>
            <person name="Chastel C."/>
            <person name="Bennett M."/>
            <person name="Sample J.T."/>
            <person name="Barrell B."/>
            <person name="Davison A.J."/>
            <person name="Stewart J.P."/>
        </authorList>
    </citation>
    <scope>NUCLEOTIDE SEQUENCE</scope>
    <source>
        <strain evidence="1">Brest/An711</strain>
        <strain evidence="2">WM8</strain>
    </source>
</reference>
<evidence type="ECO:0000313" key="3">
    <source>
        <dbReference type="Proteomes" id="UP000158501"/>
    </source>
</evidence>
<dbReference type="EMBL" id="GQ169129">
    <property type="protein sequence ID" value="ACY41107.1"/>
    <property type="molecule type" value="Genomic_DNA"/>
</dbReference>
<protein>
    <submittedName>
        <fullName evidence="2">Protein UL95</fullName>
    </submittedName>
</protein>
<dbReference type="RefSeq" id="YP_010085909.1">
    <property type="nucleotide sequence ID" value="NC_055233.1"/>
</dbReference>
<proteinExistence type="predicted"/>
<dbReference type="KEGG" id="vg:65100990"/>
<dbReference type="EMBL" id="EF495130">
    <property type="protein sequence ID" value="ABO48414.1"/>
    <property type="molecule type" value="Genomic_DNA"/>
</dbReference>
<accession>D0PPC3</accession>
<dbReference type="GeneID" id="65100990"/>
<name>D0PPC3_9GAMA</name>
<dbReference type="InterPro" id="IPR004280">
    <property type="entry name" value="Herpes_UL95"/>
</dbReference>
<keyword evidence="3" id="KW-1185">Reference proteome</keyword>
<sequence>MATLSDFFPEADPVLEKNYRRCVDLAINMSWNVPGQFKLVETPINSFLLVGDVLPNDMIEGKSVSSSNLVNIPFPPSALGVSATKNPGEFNSYVSETDKFQEVVSLSDHSIRGSIVYEGLTWITAMGYNVTEFLVHMLEQMRCPENWSGLHPVDPLACTWLLYFGPKSRCSEIACVSELFIGKKGPILLPPHMYRGDTSVNSFAHHLCQYVKYLYADYETENFPCPLDITRVKGCLSDLCQVAESCVFLSQRCLLCHLYKQNAAVSKNILTASDCLILGGPGKSLLGTYMKSYKDPSTHDSILLPTYNLEAIVNYILEHYGHETAGQEINWD</sequence>